<protein>
    <submittedName>
        <fullName evidence="10">Sugar ABC transporter permease</fullName>
    </submittedName>
</protein>
<comment type="similarity">
    <text evidence="7">Belongs to the binding-protein-dependent transport system permease family.</text>
</comment>
<evidence type="ECO:0000256" key="4">
    <source>
        <dbReference type="ARBA" id="ARBA00022692"/>
    </source>
</evidence>
<feature type="region of interest" description="Disordered" evidence="8">
    <location>
        <begin position="1"/>
        <end position="21"/>
    </location>
</feature>
<feature type="transmembrane region" description="Helical" evidence="7">
    <location>
        <begin position="125"/>
        <end position="148"/>
    </location>
</feature>
<comment type="caution">
    <text evidence="10">The sequence shown here is derived from an EMBL/GenBank/DDBJ whole genome shotgun (WGS) entry which is preliminary data.</text>
</comment>
<evidence type="ECO:0000259" key="9">
    <source>
        <dbReference type="PROSITE" id="PS50928"/>
    </source>
</evidence>
<keyword evidence="2 7" id="KW-0813">Transport</keyword>
<evidence type="ECO:0000256" key="5">
    <source>
        <dbReference type="ARBA" id="ARBA00022989"/>
    </source>
</evidence>
<dbReference type="SUPFAM" id="SSF161098">
    <property type="entry name" value="MetI-like"/>
    <property type="match status" value="1"/>
</dbReference>
<feature type="transmembrane region" description="Helical" evidence="7">
    <location>
        <begin position="283"/>
        <end position="305"/>
    </location>
</feature>
<evidence type="ECO:0000256" key="1">
    <source>
        <dbReference type="ARBA" id="ARBA00004651"/>
    </source>
</evidence>
<organism evidence="10 11">
    <name type="scientific">Paractinoplanes bogorensis</name>
    <dbReference type="NCBI Taxonomy" id="1610840"/>
    <lineage>
        <taxon>Bacteria</taxon>
        <taxon>Bacillati</taxon>
        <taxon>Actinomycetota</taxon>
        <taxon>Actinomycetes</taxon>
        <taxon>Micromonosporales</taxon>
        <taxon>Micromonosporaceae</taxon>
        <taxon>Paractinoplanes</taxon>
    </lineage>
</organism>
<dbReference type="CDD" id="cd06261">
    <property type="entry name" value="TM_PBP2"/>
    <property type="match status" value="1"/>
</dbReference>
<keyword evidence="5 7" id="KW-1133">Transmembrane helix</keyword>
<evidence type="ECO:0000256" key="6">
    <source>
        <dbReference type="ARBA" id="ARBA00023136"/>
    </source>
</evidence>
<evidence type="ECO:0000313" key="10">
    <source>
        <dbReference type="EMBL" id="MBU2665044.1"/>
    </source>
</evidence>
<dbReference type="Gene3D" id="1.10.3720.10">
    <property type="entry name" value="MetI-like"/>
    <property type="match status" value="1"/>
</dbReference>
<dbReference type="InterPro" id="IPR035906">
    <property type="entry name" value="MetI-like_sf"/>
</dbReference>
<feature type="transmembrane region" description="Helical" evidence="7">
    <location>
        <begin position="178"/>
        <end position="200"/>
    </location>
</feature>
<keyword evidence="6 7" id="KW-0472">Membrane</keyword>
<reference evidence="10 11" key="1">
    <citation type="submission" date="2021-06" db="EMBL/GenBank/DDBJ databases">
        <title>Actinoplanes lichenicola sp. nov., and Actinoplanes ovalisporus sp. nov., isolated from lichen in Thailand.</title>
        <authorList>
            <person name="Saeng-In P."/>
            <person name="Kanchanasin P."/>
            <person name="Yuki M."/>
            <person name="Kudo T."/>
            <person name="Ohkuma M."/>
            <person name="Phongsopitanun W."/>
            <person name="Tanasupawat S."/>
        </authorList>
    </citation>
    <scope>NUCLEOTIDE SEQUENCE [LARGE SCALE GENOMIC DNA]</scope>
    <source>
        <strain evidence="10 11">NBRC 110975</strain>
    </source>
</reference>
<dbReference type="InterPro" id="IPR000515">
    <property type="entry name" value="MetI-like"/>
</dbReference>
<dbReference type="Proteomes" id="UP001519654">
    <property type="component" value="Unassembled WGS sequence"/>
</dbReference>
<feature type="transmembrane region" description="Helical" evidence="7">
    <location>
        <begin position="92"/>
        <end position="113"/>
    </location>
</feature>
<comment type="subcellular location">
    <subcellularLocation>
        <location evidence="1 7">Cell membrane</location>
        <topology evidence="1 7">Multi-pass membrane protein</topology>
    </subcellularLocation>
</comment>
<dbReference type="PROSITE" id="PS50928">
    <property type="entry name" value="ABC_TM1"/>
    <property type="match status" value="1"/>
</dbReference>
<evidence type="ECO:0000256" key="8">
    <source>
        <dbReference type="SAM" id="MobiDB-lite"/>
    </source>
</evidence>
<dbReference type="PANTHER" id="PTHR30193">
    <property type="entry name" value="ABC TRANSPORTER PERMEASE PROTEIN"/>
    <property type="match status" value="1"/>
</dbReference>
<feature type="domain" description="ABC transmembrane type-1" evidence="9">
    <location>
        <begin position="88"/>
        <end position="304"/>
    </location>
</feature>
<dbReference type="RefSeq" id="WP_215788283.1">
    <property type="nucleotide sequence ID" value="NZ_JAHKKG010000005.1"/>
</dbReference>
<keyword evidence="11" id="KW-1185">Reference proteome</keyword>
<sequence length="311" mass="34488">MTSLTVEKPPSAETEAPTRGKNSWARRLTPFGYLSPTVVLIVVLMVVPIIMVISYSFRDNVIVQDNSVFAGFANYATVLKDPDFLAALKNTFIFITVSMVAHLLLGLGFAMMLNSPLLSGVTKAIFRVVYVLPWLFTIAVIAVIWRLLLDPSGVINYLLTTLNIVSDGVNWLGDPGSALWVVTFVNIWSGYPFFMISLLAGLQGIPGELYEAASVDGANPWQKFWNVTIPQLRPVIISMAVLDLIWTSQQFALIWMMTGGGPLNSTEMLSTFTYKLAFSEYEFSTASASAVIVLLLTMVLAFFYVRQQRER</sequence>
<dbReference type="EMBL" id="JAHKKG010000005">
    <property type="protein sequence ID" value="MBU2665044.1"/>
    <property type="molecule type" value="Genomic_DNA"/>
</dbReference>
<evidence type="ECO:0000313" key="11">
    <source>
        <dbReference type="Proteomes" id="UP001519654"/>
    </source>
</evidence>
<keyword evidence="4 7" id="KW-0812">Transmembrane</keyword>
<evidence type="ECO:0000256" key="3">
    <source>
        <dbReference type="ARBA" id="ARBA00022475"/>
    </source>
</evidence>
<dbReference type="InterPro" id="IPR051393">
    <property type="entry name" value="ABC_transporter_permease"/>
</dbReference>
<dbReference type="PANTHER" id="PTHR30193:SF37">
    <property type="entry name" value="INNER MEMBRANE ABC TRANSPORTER PERMEASE PROTEIN YCJO"/>
    <property type="match status" value="1"/>
</dbReference>
<dbReference type="Pfam" id="PF00528">
    <property type="entry name" value="BPD_transp_1"/>
    <property type="match status" value="1"/>
</dbReference>
<feature type="transmembrane region" description="Helical" evidence="7">
    <location>
        <begin position="31"/>
        <end position="57"/>
    </location>
</feature>
<gene>
    <name evidence="10" type="ORF">KOI35_16185</name>
</gene>
<feature type="transmembrane region" description="Helical" evidence="7">
    <location>
        <begin position="240"/>
        <end position="263"/>
    </location>
</feature>
<evidence type="ECO:0000256" key="2">
    <source>
        <dbReference type="ARBA" id="ARBA00022448"/>
    </source>
</evidence>
<evidence type="ECO:0000256" key="7">
    <source>
        <dbReference type="RuleBase" id="RU363032"/>
    </source>
</evidence>
<keyword evidence="3" id="KW-1003">Cell membrane</keyword>
<name>A0ABS5YQP2_9ACTN</name>
<proteinExistence type="inferred from homology"/>
<accession>A0ABS5YQP2</accession>